<gene>
    <name evidence="3" type="ORF">C1S79_27845</name>
</gene>
<feature type="transmembrane region" description="Helical" evidence="2">
    <location>
        <begin position="9"/>
        <end position="30"/>
    </location>
</feature>
<dbReference type="InterPro" id="IPR003399">
    <property type="entry name" value="Mce/MlaD"/>
</dbReference>
<dbReference type="NCBIfam" id="TIGR00996">
    <property type="entry name" value="Mtu_fam_mce"/>
    <property type="match status" value="1"/>
</dbReference>
<dbReference type="PANTHER" id="PTHR33371:SF18">
    <property type="entry name" value="MCE-FAMILY PROTEIN MCE3C"/>
    <property type="match status" value="1"/>
</dbReference>
<dbReference type="RefSeq" id="WP_138251336.1">
    <property type="nucleotide sequence ID" value="NZ_AP022616.1"/>
</dbReference>
<evidence type="ECO:0000256" key="2">
    <source>
        <dbReference type="SAM" id="Phobius"/>
    </source>
</evidence>
<keyword evidence="2" id="KW-0812">Transmembrane</keyword>
<feature type="compositionally biased region" description="Polar residues" evidence="1">
    <location>
        <begin position="338"/>
        <end position="348"/>
    </location>
</feature>
<dbReference type="InterPro" id="IPR005693">
    <property type="entry name" value="Mce"/>
</dbReference>
<keyword evidence="2" id="KW-1133">Transmembrane helix</keyword>
<comment type="caution">
    <text evidence="3">The sequence shown here is derived from an EMBL/GenBank/DDBJ whole genome shotgun (WGS) entry which is preliminary data.</text>
</comment>
<dbReference type="AlphaFoldDB" id="A0A7I7ZV49"/>
<keyword evidence="2" id="KW-0472">Membrane</keyword>
<feature type="compositionally biased region" description="Pro residues" evidence="1">
    <location>
        <begin position="403"/>
        <end position="417"/>
    </location>
</feature>
<dbReference type="GO" id="GO:0005576">
    <property type="term" value="C:extracellular region"/>
    <property type="evidence" value="ECO:0007669"/>
    <property type="project" value="TreeGrafter"/>
</dbReference>
<dbReference type="Pfam" id="PF02470">
    <property type="entry name" value="MlaD"/>
    <property type="match status" value="1"/>
</dbReference>
<feature type="region of interest" description="Disordered" evidence="1">
    <location>
        <begin position="335"/>
        <end position="385"/>
    </location>
</feature>
<keyword evidence="4" id="KW-1185">Reference proteome</keyword>
<dbReference type="PANTHER" id="PTHR33371">
    <property type="entry name" value="INTERMEMBRANE PHOSPHOLIPID TRANSPORT SYSTEM BINDING PROTEIN MLAD-RELATED"/>
    <property type="match status" value="1"/>
</dbReference>
<dbReference type="Pfam" id="PF11887">
    <property type="entry name" value="Mce4_CUP1"/>
    <property type="match status" value="1"/>
</dbReference>
<dbReference type="PRINTS" id="PR01782">
    <property type="entry name" value="MCEVIRFACTOR"/>
</dbReference>
<proteinExistence type="predicted"/>
<feature type="region of interest" description="Disordered" evidence="1">
    <location>
        <begin position="401"/>
        <end position="451"/>
    </location>
</feature>
<dbReference type="InterPro" id="IPR052336">
    <property type="entry name" value="MlaD_Phospholipid_Transporter"/>
</dbReference>
<name>A0A7I7ZV49_9MYCO</name>
<accession>A0A7I7ZV49</accession>
<reference evidence="3 4" key="1">
    <citation type="submission" date="2018-01" db="EMBL/GenBank/DDBJ databases">
        <title>Comparative genomics of Mycobacterium mucogenicum and Mycobacterium neoaurum clade members emphasizing tRNA and non-coding RNA.</title>
        <authorList>
            <person name="Behra P.R.K."/>
            <person name="Pettersson B.M.F."/>
            <person name="Das S."/>
            <person name="Dasgupta S."/>
            <person name="Kirsebom L.A."/>
        </authorList>
    </citation>
    <scope>NUCLEOTIDE SEQUENCE [LARGE SCALE GENOMIC DNA]</scope>
    <source>
        <strain evidence="3 4">DSM 45104</strain>
    </source>
</reference>
<evidence type="ECO:0000313" key="4">
    <source>
        <dbReference type="Proteomes" id="UP000309984"/>
    </source>
</evidence>
<evidence type="ECO:0000256" key="1">
    <source>
        <dbReference type="SAM" id="MobiDB-lite"/>
    </source>
</evidence>
<sequence length="451" mass="47486">MKPFRERNLAVIGAIGIAVVLAAVVIGFNFTRIPFLSATETYSAYFDELGGLTSDAPVQVSGARAGQVQKVSLTQKGVLVEFTVNDSIRLGDRTEAAIKTKSLLGNKIIEVTPRGDGHLSGTIPIERTKSPYQLPDALGDLTSTISGLNTSQLSDALSTLSDTLRDTPPEIRAAVDGVARFSDTINQRDAQLRHLLENAGKATTVLAQRTDEVVRLIRDTNTLLAQLRAQNAALEQISGNVSALAQQIKGFISENRQSLKPTLDRLNGVLTIIDNRKTQVQDSIKGFSTYAMALGEPLASGPFFKAYLANLVPGQFAQPFIDAAFSDLGLDPHVLSPTARTDPQTGQPGTPALPMPLPRTGQGGAPNMTLPDAITGRPGDHECGLPAVPLPGPGCYPYREPVLPGPAGGPPPGPPAPGTGNDPNATVIPPVFQPAPGEVPAAPHHDQESGR</sequence>
<dbReference type="Proteomes" id="UP000309984">
    <property type="component" value="Unassembled WGS sequence"/>
</dbReference>
<dbReference type="EMBL" id="POTM01000068">
    <property type="protein sequence ID" value="TLH58334.1"/>
    <property type="molecule type" value="Genomic_DNA"/>
</dbReference>
<protein>
    <submittedName>
        <fullName evidence="3">Mammalian cell entry protein</fullName>
    </submittedName>
</protein>
<organism evidence="3 4">
    <name type="scientific">Mycolicibacterium phocaicum</name>
    <dbReference type="NCBI Taxonomy" id="319706"/>
    <lineage>
        <taxon>Bacteria</taxon>
        <taxon>Bacillati</taxon>
        <taxon>Actinomycetota</taxon>
        <taxon>Actinomycetes</taxon>
        <taxon>Mycobacteriales</taxon>
        <taxon>Mycobacteriaceae</taxon>
        <taxon>Mycolicibacterium</taxon>
    </lineage>
</organism>
<evidence type="ECO:0000313" key="3">
    <source>
        <dbReference type="EMBL" id="TLH58334.1"/>
    </source>
</evidence>
<dbReference type="InterPro" id="IPR024516">
    <property type="entry name" value="Mce_C"/>
</dbReference>